<accession>A8FG21</accession>
<reference evidence="1 2" key="2">
    <citation type="journal article" date="2013" name="Extremophiles">
        <title>An ICEBs1-like element may be associated with the extreme radiation and desiccation resistance of Bacillus pumilus SAFR-032 spores.</title>
        <authorList>
            <person name="Tirumalai M.R."/>
            <person name="Fox G.E."/>
        </authorList>
    </citation>
    <scope>NUCLEOTIDE SEQUENCE [LARGE SCALE GENOMIC DNA]</scope>
    <source>
        <strain evidence="1 2">SAFR-032</strain>
    </source>
</reference>
<reference evidence="1 2" key="1">
    <citation type="journal article" date="2007" name="PLoS ONE">
        <title>Paradoxical DNA repair and peroxide resistance gene conservation in Bacillus pumilus SAFR-032.</title>
        <authorList>
            <person name="Gioia J."/>
            <person name="Yerrapragada S."/>
            <person name="Qin X."/>
            <person name="Jiang H."/>
            <person name="Igboeli O.C."/>
            <person name="Muzny D."/>
            <person name="Dugan-Rocha S."/>
            <person name="Ding Y."/>
            <person name="Hawes A."/>
            <person name="Liu W."/>
            <person name="Perez L."/>
            <person name="Kovar C."/>
            <person name="Dinh H."/>
            <person name="Lee S."/>
            <person name="Nazareth L."/>
            <person name="Blyth P."/>
            <person name="Holder M."/>
            <person name="Buhay C."/>
            <person name="Tirumalai M.R."/>
            <person name="Liu Y."/>
            <person name="Dasgupta I."/>
            <person name="Bokhetache L."/>
            <person name="Fujita M."/>
            <person name="Karouia F."/>
            <person name="Eswara Moorthy P."/>
            <person name="Siefert J."/>
            <person name="Uzman A."/>
            <person name="Buzumbo P."/>
            <person name="Verma A."/>
            <person name="Zwiya H."/>
            <person name="McWilliams B.D."/>
            <person name="Olowu A."/>
            <person name="Clinkenbeard K.D."/>
            <person name="Newcombe D."/>
            <person name="Golebiewski L."/>
            <person name="Petrosino J.F."/>
            <person name="Nicholson W.L."/>
            <person name="Fox G.E."/>
            <person name="Venkateswaran K."/>
            <person name="Highlander S.K."/>
            <person name="Weinstock G.M."/>
        </authorList>
    </citation>
    <scope>NUCLEOTIDE SEQUENCE [LARGE SCALE GENOMIC DNA]</scope>
    <source>
        <strain evidence="1 2">SAFR-032</strain>
    </source>
</reference>
<keyword evidence="2" id="KW-1185">Reference proteome</keyword>
<sequence length="51" mass="6148">MKAIKRTEPKECPVKREFMEVGEDTSRINILFLFVNLVLKERKTNQFMLYL</sequence>
<organism evidence="1 2">
    <name type="scientific">Bacillus pumilus (strain SAFR-032)</name>
    <dbReference type="NCBI Taxonomy" id="315750"/>
    <lineage>
        <taxon>Bacteria</taxon>
        <taxon>Bacillati</taxon>
        <taxon>Bacillota</taxon>
        <taxon>Bacilli</taxon>
        <taxon>Bacillales</taxon>
        <taxon>Bacillaceae</taxon>
        <taxon>Bacillus</taxon>
    </lineage>
</organism>
<dbReference type="KEGG" id="bpu:BPUM_2526"/>
<gene>
    <name evidence="1" type="ordered locus">BPUM_2526</name>
</gene>
<reference evidence="1 2" key="3">
    <citation type="journal article" date="2013" name="PLoS ONE">
        <title>Candidate genes that may be responsible for the unusual resistances exhibited by Bacillus pumilus SAFR-032 spores.</title>
        <authorList>
            <person name="Tirumalai M.R."/>
            <person name="Rastogi R."/>
            <person name="Zamani N."/>
            <person name="O'Bryant Williams E."/>
            <person name="Allen S."/>
            <person name="Diouf F."/>
            <person name="Kwende S."/>
            <person name="Weinstock G.M."/>
            <person name="Venkateswaran K.J."/>
            <person name="Fox G.E."/>
        </authorList>
    </citation>
    <scope>NUCLEOTIDE SEQUENCE [LARGE SCALE GENOMIC DNA]</scope>
    <source>
        <strain evidence="1 2">SAFR-032</strain>
    </source>
</reference>
<evidence type="ECO:0000313" key="1">
    <source>
        <dbReference type="EMBL" id="ABV63188.1"/>
    </source>
</evidence>
<dbReference type="HOGENOM" id="CLU_3095678_0_0_9"/>
<name>A8FG21_BACP2</name>
<evidence type="ECO:0000313" key="2">
    <source>
        <dbReference type="Proteomes" id="UP000001355"/>
    </source>
</evidence>
<dbReference type="AlphaFoldDB" id="A8FG21"/>
<dbReference type="EMBL" id="CP000813">
    <property type="protein sequence ID" value="ABV63188.1"/>
    <property type="molecule type" value="Genomic_DNA"/>
</dbReference>
<dbReference type="STRING" id="315750.BPUM_2526"/>
<proteinExistence type="predicted"/>
<dbReference type="Proteomes" id="UP000001355">
    <property type="component" value="Chromosome"/>
</dbReference>
<protein>
    <submittedName>
        <fullName evidence="1">Uncharacterized protein</fullName>
    </submittedName>
</protein>